<dbReference type="InterPro" id="IPR024934">
    <property type="entry name" value="Rubredoxin-like_dom"/>
</dbReference>
<accession>A0A1I3IF94</accession>
<dbReference type="Pfam" id="PF21349">
    <property type="entry name" value="RUBY_RBDX"/>
    <property type="match status" value="1"/>
</dbReference>
<dbReference type="Gene3D" id="2.20.28.10">
    <property type="match status" value="1"/>
</dbReference>
<dbReference type="InterPro" id="IPR012347">
    <property type="entry name" value="Ferritin-like"/>
</dbReference>
<dbReference type="Gene3D" id="1.20.1260.10">
    <property type="match status" value="1"/>
</dbReference>
<dbReference type="PANTHER" id="PTHR33746:SF4">
    <property type="entry name" value="RUBRERYTHRIN"/>
    <property type="match status" value="1"/>
</dbReference>
<name>A0A1I3IF94_SELRU</name>
<dbReference type="InterPro" id="IPR009078">
    <property type="entry name" value="Ferritin-like_SF"/>
</dbReference>
<dbReference type="RefSeq" id="WP_075445863.1">
    <property type="nucleotide sequence ID" value="NZ_FOQK01000047.1"/>
</dbReference>
<dbReference type="InterPro" id="IPR048574">
    <property type="entry name" value="RUBY_RBDX"/>
</dbReference>
<dbReference type="PROSITE" id="PS50903">
    <property type="entry name" value="RUBREDOXIN_LIKE"/>
    <property type="match status" value="1"/>
</dbReference>
<evidence type="ECO:0000256" key="1">
    <source>
        <dbReference type="ARBA" id="ARBA00001965"/>
    </source>
</evidence>
<dbReference type="SUPFAM" id="SSF47240">
    <property type="entry name" value="Ferritin-like"/>
    <property type="match status" value="1"/>
</dbReference>
<comment type="cofactor">
    <cofactor evidence="1">
        <name>Fe(3+)</name>
        <dbReference type="ChEBI" id="CHEBI:29034"/>
    </cofactor>
</comment>
<dbReference type="AlphaFoldDB" id="A0A1I3IF94"/>
<dbReference type="SUPFAM" id="SSF57802">
    <property type="entry name" value="Rubredoxin-like"/>
    <property type="match status" value="1"/>
</dbReference>
<dbReference type="EMBL" id="FOQK01000047">
    <property type="protein sequence ID" value="SFI46539.1"/>
    <property type="molecule type" value="Genomic_DNA"/>
</dbReference>
<organism evidence="3 4">
    <name type="scientific">Selenomonas ruminantium</name>
    <dbReference type="NCBI Taxonomy" id="971"/>
    <lineage>
        <taxon>Bacteria</taxon>
        <taxon>Bacillati</taxon>
        <taxon>Bacillota</taxon>
        <taxon>Negativicutes</taxon>
        <taxon>Selenomonadales</taxon>
        <taxon>Selenomonadaceae</taxon>
        <taxon>Selenomonas</taxon>
    </lineage>
</organism>
<dbReference type="PANTHER" id="PTHR33746">
    <property type="entry name" value="RUBRERYTHRIN"/>
    <property type="match status" value="1"/>
</dbReference>
<gene>
    <name evidence="3" type="ORF">SAMN04487861_1471</name>
</gene>
<protein>
    <submittedName>
        <fullName evidence="3">Rubrerythrin</fullName>
    </submittedName>
</protein>
<evidence type="ECO:0000259" key="2">
    <source>
        <dbReference type="PROSITE" id="PS50903"/>
    </source>
</evidence>
<evidence type="ECO:0000313" key="3">
    <source>
        <dbReference type="EMBL" id="SFI46539.1"/>
    </source>
</evidence>
<dbReference type="InterPro" id="IPR003251">
    <property type="entry name" value="Rr_diiron-bd_dom"/>
</dbReference>
<reference evidence="3 4" key="1">
    <citation type="submission" date="2016-10" db="EMBL/GenBank/DDBJ databases">
        <authorList>
            <person name="de Groot N.N."/>
        </authorList>
    </citation>
    <scope>NUCLEOTIDE SEQUENCE [LARGE SCALE GENOMIC DNA]</scope>
    <source>
        <strain evidence="3 4">Z108</strain>
    </source>
</reference>
<dbReference type="InterPro" id="IPR052753">
    <property type="entry name" value="Rbr2/Nigerythrin"/>
</dbReference>
<dbReference type="Pfam" id="PF02915">
    <property type="entry name" value="Rubrerythrin"/>
    <property type="match status" value="1"/>
</dbReference>
<dbReference type="OrthoDB" id="9799749at2"/>
<feature type="domain" description="Rubredoxin-like" evidence="2">
    <location>
        <begin position="143"/>
        <end position="181"/>
    </location>
</feature>
<sequence length="182" mass="19945">MSIYGLTKNTDLQEMIKTMAQAEANGTMMYYALARMAREQGLEAVAAAFIEAANQEAVHAGFYATLNGKYPQDFWGLLRTIEKAETNGEVQVMAMASKVRAAGFAEAADEMEVFAKQEGHHGVLLREILAKYGPQEQAVAPGQKVYVCPVCGYEHIGDIHDEADDYTCPLCGQPKAAFQEKQ</sequence>
<dbReference type="GO" id="GO:0016491">
    <property type="term" value="F:oxidoreductase activity"/>
    <property type="evidence" value="ECO:0007669"/>
    <property type="project" value="InterPro"/>
</dbReference>
<evidence type="ECO:0000313" key="4">
    <source>
        <dbReference type="Proteomes" id="UP000183639"/>
    </source>
</evidence>
<dbReference type="Proteomes" id="UP000183639">
    <property type="component" value="Unassembled WGS sequence"/>
</dbReference>
<proteinExistence type="predicted"/>
<dbReference type="GO" id="GO:0005506">
    <property type="term" value="F:iron ion binding"/>
    <property type="evidence" value="ECO:0007669"/>
    <property type="project" value="InterPro"/>
</dbReference>